<comment type="catalytic activity">
    <reaction evidence="4">
        <text>2 GTP = 3',3'-c-di-GMP + 2 diphosphate</text>
        <dbReference type="Rhea" id="RHEA:24898"/>
        <dbReference type="ChEBI" id="CHEBI:33019"/>
        <dbReference type="ChEBI" id="CHEBI:37565"/>
        <dbReference type="ChEBI" id="CHEBI:58805"/>
        <dbReference type="EC" id="2.7.7.65"/>
    </reaction>
</comment>
<dbReference type="RefSeq" id="WP_090335925.1">
    <property type="nucleotide sequence ID" value="NZ_FMZQ01000001.1"/>
</dbReference>
<dbReference type="GO" id="GO:0052621">
    <property type="term" value="F:diguanylate cyclase activity"/>
    <property type="evidence" value="ECO:0007669"/>
    <property type="project" value="UniProtKB-EC"/>
</dbReference>
<dbReference type="InterPro" id="IPR000160">
    <property type="entry name" value="GGDEF_dom"/>
</dbReference>
<dbReference type="SMART" id="SM00267">
    <property type="entry name" value="GGDEF"/>
    <property type="match status" value="1"/>
</dbReference>
<keyword evidence="7" id="KW-1185">Reference proteome</keyword>
<dbReference type="Pfam" id="PF00990">
    <property type="entry name" value="GGDEF"/>
    <property type="match status" value="1"/>
</dbReference>
<protein>
    <recommendedName>
        <fullName evidence="3">diguanylate cyclase</fullName>
        <ecNumber evidence="3">2.7.7.65</ecNumber>
    </recommendedName>
</protein>
<dbReference type="CDD" id="cd01949">
    <property type="entry name" value="GGDEF"/>
    <property type="match status" value="1"/>
</dbReference>
<dbReference type="NCBIfam" id="TIGR00254">
    <property type="entry name" value="GGDEF"/>
    <property type="match status" value="1"/>
</dbReference>
<accession>A0A1G6ID04</accession>
<comment type="subcellular location">
    <subcellularLocation>
        <location evidence="2">Cell inner membrane</location>
    </subcellularLocation>
</comment>
<dbReference type="SUPFAM" id="SSF55073">
    <property type="entry name" value="Nucleotide cyclase"/>
    <property type="match status" value="1"/>
</dbReference>
<proteinExistence type="predicted"/>
<dbReference type="InterPro" id="IPR029787">
    <property type="entry name" value="Nucleotide_cyclase"/>
</dbReference>
<reference evidence="7" key="1">
    <citation type="submission" date="2016-10" db="EMBL/GenBank/DDBJ databases">
        <authorList>
            <person name="Varghese N."/>
            <person name="Submissions S."/>
        </authorList>
    </citation>
    <scope>NUCLEOTIDE SEQUENCE [LARGE SCALE GENOMIC DNA]</scope>
    <source>
        <strain evidence="7">DSM 26382</strain>
    </source>
</reference>
<dbReference type="GO" id="GO:0005886">
    <property type="term" value="C:plasma membrane"/>
    <property type="evidence" value="ECO:0007669"/>
    <property type="project" value="UniProtKB-SubCell"/>
</dbReference>
<comment type="cofactor">
    <cofactor evidence="1">
        <name>Mg(2+)</name>
        <dbReference type="ChEBI" id="CHEBI:18420"/>
    </cofactor>
</comment>
<name>A0A1G6ID04_9GAMM</name>
<evidence type="ECO:0000313" key="6">
    <source>
        <dbReference type="EMBL" id="SDC04253.1"/>
    </source>
</evidence>
<dbReference type="FunFam" id="3.30.70.270:FF:000001">
    <property type="entry name" value="Diguanylate cyclase domain protein"/>
    <property type="match status" value="1"/>
</dbReference>
<evidence type="ECO:0000313" key="7">
    <source>
        <dbReference type="Proteomes" id="UP000199467"/>
    </source>
</evidence>
<dbReference type="PANTHER" id="PTHR45138:SF9">
    <property type="entry name" value="DIGUANYLATE CYCLASE DGCM-RELATED"/>
    <property type="match status" value="1"/>
</dbReference>
<dbReference type="GO" id="GO:0043709">
    <property type="term" value="P:cell adhesion involved in single-species biofilm formation"/>
    <property type="evidence" value="ECO:0007669"/>
    <property type="project" value="TreeGrafter"/>
</dbReference>
<sequence length="383" mass="41802">MIAHTQTLFGAVALVAVIMGSCLILVGQLRHRDGMLTTGLGMLSHALAYIGFTLFGQVSMWISYVLANTLLSTALAFYTVSLPLIHGRRPPWRLAFAFPLLLGALLSLLIDTQEPRQLVACLLLFTQCLVILRLSRTHAVSGGRAHRILMIGAGISLFGLGIRVVVILSGAPAEMHYDVSNLKQTVSVALGAATIIMFSFGLVLLSRERIESELRQTALRDTLTRLPNRLAILEQLTDELERARRQHTPLSIAMLDLDHFKQINDSHGHLVGDDVLRHCADHLQQRLRRNDSIGRYGGEEFLLILPGTDASGALELVDQLRQSLTQHPAQVDDKNIALSFSAGVYGSTSPVAEDITGMLLKADAALYRAKHAGRNTQVLATAD</sequence>
<dbReference type="AlphaFoldDB" id="A0A1G6ID04"/>
<dbReference type="InterPro" id="IPR043128">
    <property type="entry name" value="Rev_trsase/Diguanyl_cyclase"/>
</dbReference>
<dbReference type="PROSITE" id="PS50887">
    <property type="entry name" value="GGDEF"/>
    <property type="match status" value="1"/>
</dbReference>
<evidence type="ECO:0000256" key="3">
    <source>
        <dbReference type="ARBA" id="ARBA00012528"/>
    </source>
</evidence>
<gene>
    <name evidence="6" type="ORF">SAMN05216576_101200</name>
</gene>
<dbReference type="EC" id="2.7.7.65" evidence="3"/>
<evidence type="ECO:0000259" key="5">
    <source>
        <dbReference type="PROSITE" id="PS50887"/>
    </source>
</evidence>
<feature type="domain" description="GGDEF" evidence="5">
    <location>
        <begin position="248"/>
        <end position="382"/>
    </location>
</feature>
<dbReference type="EMBL" id="FMZQ01000001">
    <property type="protein sequence ID" value="SDC04253.1"/>
    <property type="molecule type" value="Genomic_DNA"/>
</dbReference>
<dbReference type="Gene3D" id="3.30.70.270">
    <property type="match status" value="1"/>
</dbReference>
<dbReference type="Proteomes" id="UP000199467">
    <property type="component" value="Unassembled WGS sequence"/>
</dbReference>
<organism evidence="6 7">
    <name type="scientific">Ectopseudomonas chengduensis</name>
    <dbReference type="NCBI Taxonomy" id="489632"/>
    <lineage>
        <taxon>Bacteria</taxon>
        <taxon>Pseudomonadati</taxon>
        <taxon>Pseudomonadota</taxon>
        <taxon>Gammaproteobacteria</taxon>
        <taxon>Pseudomonadales</taxon>
        <taxon>Pseudomonadaceae</taxon>
        <taxon>Ectopseudomonas</taxon>
    </lineage>
</organism>
<dbReference type="GO" id="GO:1902201">
    <property type="term" value="P:negative regulation of bacterial-type flagellum-dependent cell motility"/>
    <property type="evidence" value="ECO:0007669"/>
    <property type="project" value="TreeGrafter"/>
</dbReference>
<evidence type="ECO:0000256" key="1">
    <source>
        <dbReference type="ARBA" id="ARBA00001946"/>
    </source>
</evidence>
<dbReference type="InterPro" id="IPR050469">
    <property type="entry name" value="Diguanylate_Cyclase"/>
</dbReference>
<dbReference type="PANTHER" id="PTHR45138">
    <property type="entry name" value="REGULATORY COMPONENTS OF SENSORY TRANSDUCTION SYSTEM"/>
    <property type="match status" value="1"/>
</dbReference>
<evidence type="ECO:0000256" key="4">
    <source>
        <dbReference type="ARBA" id="ARBA00034247"/>
    </source>
</evidence>
<evidence type="ECO:0000256" key="2">
    <source>
        <dbReference type="ARBA" id="ARBA00004533"/>
    </source>
</evidence>